<accession>A0A0D9Z5Q4</accession>
<dbReference type="Proteomes" id="UP000026961">
    <property type="component" value="Chromosome 3"/>
</dbReference>
<protein>
    <submittedName>
        <fullName evidence="2">Uncharacterized protein</fullName>
    </submittedName>
</protein>
<dbReference type="AlphaFoldDB" id="A0A0D9Z5Q4"/>
<evidence type="ECO:0000256" key="1">
    <source>
        <dbReference type="SAM" id="MobiDB-lite"/>
    </source>
</evidence>
<organism evidence="2">
    <name type="scientific">Oryza glumipatula</name>
    <dbReference type="NCBI Taxonomy" id="40148"/>
    <lineage>
        <taxon>Eukaryota</taxon>
        <taxon>Viridiplantae</taxon>
        <taxon>Streptophyta</taxon>
        <taxon>Embryophyta</taxon>
        <taxon>Tracheophyta</taxon>
        <taxon>Spermatophyta</taxon>
        <taxon>Magnoliopsida</taxon>
        <taxon>Liliopsida</taxon>
        <taxon>Poales</taxon>
        <taxon>Poaceae</taxon>
        <taxon>BOP clade</taxon>
        <taxon>Oryzoideae</taxon>
        <taxon>Oryzeae</taxon>
        <taxon>Oryzinae</taxon>
        <taxon>Oryza</taxon>
    </lineage>
</organism>
<feature type="region of interest" description="Disordered" evidence="1">
    <location>
        <begin position="1"/>
        <end position="47"/>
    </location>
</feature>
<evidence type="ECO:0000313" key="2">
    <source>
        <dbReference type="EnsemblPlants" id="OGLUM03G13360.1"/>
    </source>
</evidence>
<evidence type="ECO:0000313" key="3">
    <source>
        <dbReference type="Proteomes" id="UP000026961"/>
    </source>
</evidence>
<sequence length="59" mass="6427">MECSDERRPRRSCRGRRVGDRSASVRGDAEPSANATRSHRRPSKGSDAAFQALGIAGRN</sequence>
<keyword evidence="3" id="KW-1185">Reference proteome</keyword>
<dbReference type="EnsemblPlants" id="OGLUM03G13360.1">
    <property type="protein sequence ID" value="OGLUM03G13360.1"/>
    <property type="gene ID" value="OGLUM03G13360"/>
</dbReference>
<reference evidence="2" key="2">
    <citation type="submission" date="2018-05" db="EMBL/GenBank/DDBJ databases">
        <title>OgluRS3 (Oryza glumaepatula Reference Sequence Version 3).</title>
        <authorList>
            <person name="Zhang J."/>
            <person name="Kudrna D."/>
            <person name="Lee S."/>
            <person name="Talag J."/>
            <person name="Welchert J."/>
            <person name="Wing R.A."/>
        </authorList>
    </citation>
    <scope>NUCLEOTIDE SEQUENCE [LARGE SCALE GENOMIC DNA]</scope>
</reference>
<name>A0A0D9Z5Q4_9ORYZ</name>
<reference evidence="2" key="1">
    <citation type="submission" date="2015-04" db="UniProtKB">
        <authorList>
            <consortium name="EnsemblPlants"/>
        </authorList>
    </citation>
    <scope>IDENTIFICATION</scope>
</reference>
<dbReference type="HOGENOM" id="CLU_2964634_0_0_1"/>
<proteinExistence type="predicted"/>
<dbReference type="Gramene" id="OGLUM03G13360.1">
    <property type="protein sequence ID" value="OGLUM03G13360.1"/>
    <property type="gene ID" value="OGLUM03G13360"/>
</dbReference>